<dbReference type="PANTHER" id="PTHR35350:SF1">
    <property type="entry name" value="HYPOTHETICAL LOC314168"/>
    <property type="match status" value="1"/>
</dbReference>
<comment type="caution">
    <text evidence="1">The sequence shown here is derived from an EMBL/GenBank/DDBJ whole genome shotgun (WGS) entry which is preliminary data.</text>
</comment>
<evidence type="ECO:0000313" key="2">
    <source>
        <dbReference type="Proteomes" id="UP000308365"/>
    </source>
</evidence>
<sequence>MSKRRRRRVREHRRFSVPGEVRKVGFLVDGDWPVMKTLFEEIKASIKNNYNQDRSFWRPVLPWGGVFTIKAGRKAVSCTPLYVEIRLKNTCTIDGFLMLLYVILNENENFPRELSLHLGREFIDCFLYLMDTYSFTTVKLLWIWDKMEKQQYKSEVHKASLIIDLFGNEHDNFTKNLENLMSTIQESYCSNWRCPTRVQEDQQRTINIKCGGLREFSQRVFCHGAPPFVVLNMQHWKSEDLAYVPYYLDLSDHKYLLEGATLFNKEEHHYSAAFQIDGHWMHYDGLRNVNLILLNKPPEFLLLSSLVYIRATEK</sequence>
<dbReference type="AlphaFoldDB" id="A0A4U1ESH0"/>
<evidence type="ECO:0008006" key="3">
    <source>
        <dbReference type="Google" id="ProtNLM"/>
    </source>
</evidence>
<gene>
    <name evidence="1" type="ORF">EI555_017054</name>
</gene>
<dbReference type="EMBL" id="RWIC01000903">
    <property type="protein sequence ID" value="TKC39147.1"/>
    <property type="molecule type" value="Genomic_DNA"/>
</dbReference>
<dbReference type="PANTHER" id="PTHR35350">
    <property type="entry name" value="HYPOTHETICAL LOC314168"/>
    <property type="match status" value="1"/>
</dbReference>
<dbReference type="InterPro" id="IPR040029">
    <property type="entry name" value="C14orf28-like"/>
</dbReference>
<proteinExistence type="predicted"/>
<reference evidence="2" key="1">
    <citation type="journal article" date="2019" name="IScience">
        <title>Narwhal Genome Reveals Long-Term Low Genetic Diversity despite Current Large Abundance Size.</title>
        <authorList>
            <person name="Westbury M.V."/>
            <person name="Petersen B."/>
            <person name="Garde E."/>
            <person name="Heide-Jorgensen M.P."/>
            <person name="Lorenzen E.D."/>
        </authorList>
    </citation>
    <scope>NUCLEOTIDE SEQUENCE [LARGE SCALE GENOMIC DNA]</scope>
</reference>
<dbReference type="Proteomes" id="UP000308365">
    <property type="component" value="Unassembled WGS sequence"/>
</dbReference>
<accession>A0A4U1ESH0</accession>
<protein>
    <recommendedName>
        <fullName evidence="3">Dopamine receptor interacting protein 1</fullName>
    </recommendedName>
</protein>
<name>A0A4U1ESH0_MONMO</name>
<organism evidence="1 2">
    <name type="scientific">Monodon monoceros</name>
    <name type="common">Narwhal</name>
    <name type="synonym">Ceratodon monodon</name>
    <dbReference type="NCBI Taxonomy" id="40151"/>
    <lineage>
        <taxon>Eukaryota</taxon>
        <taxon>Metazoa</taxon>
        <taxon>Chordata</taxon>
        <taxon>Craniata</taxon>
        <taxon>Vertebrata</taxon>
        <taxon>Euteleostomi</taxon>
        <taxon>Mammalia</taxon>
        <taxon>Eutheria</taxon>
        <taxon>Laurasiatheria</taxon>
        <taxon>Artiodactyla</taxon>
        <taxon>Whippomorpha</taxon>
        <taxon>Cetacea</taxon>
        <taxon>Odontoceti</taxon>
        <taxon>Monodontidae</taxon>
        <taxon>Monodon</taxon>
    </lineage>
</organism>
<evidence type="ECO:0000313" key="1">
    <source>
        <dbReference type="EMBL" id="TKC39147.1"/>
    </source>
</evidence>